<sequence length="135" mass="15643">MSRRDRNDKFPKWGGRVPTSSNPVRSRAVILRCLDPQLTPIQLQTEVETDQLAVKIFLGLWITLSFKARRAVWSVSMVVGLTEKVATQKWKMMRRSKLKKMLPICSLRFETLEMEFVKLPTNAQVIYVIGQAFFI</sequence>
<accession>A0ABR2G478</accession>
<dbReference type="EMBL" id="JBBPBM010000003">
    <property type="protein sequence ID" value="KAK8593708.1"/>
    <property type="molecule type" value="Genomic_DNA"/>
</dbReference>
<comment type="caution">
    <text evidence="1">The sequence shown here is derived from an EMBL/GenBank/DDBJ whole genome shotgun (WGS) entry which is preliminary data.</text>
</comment>
<organism evidence="1 2">
    <name type="scientific">Hibiscus sabdariffa</name>
    <name type="common">roselle</name>
    <dbReference type="NCBI Taxonomy" id="183260"/>
    <lineage>
        <taxon>Eukaryota</taxon>
        <taxon>Viridiplantae</taxon>
        <taxon>Streptophyta</taxon>
        <taxon>Embryophyta</taxon>
        <taxon>Tracheophyta</taxon>
        <taxon>Spermatophyta</taxon>
        <taxon>Magnoliopsida</taxon>
        <taxon>eudicotyledons</taxon>
        <taxon>Gunneridae</taxon>
        <taxon>Pentapetalae</taxon>
        <taxon>rosids</taxon>
        <taxon>malvids</taxon>
        <taxon>Malvales</taxon>
        <taxon>Malvaceae</taxon>
        <taxon>Malvoideae</taxon>
        <taxon>Hibiscus</taxon>
    </lineage>
</organism>
<reference evidence="1 2" key="1">
    <citation type="journal article" date="2024" name="G3 (Bethesda)">
        <title>Genome assembly of Hibiscus sabdariffa L. provides insights into metabolisms of medicinal natural products.</title>
        <authorList>
            <person name="Kim T."/>
        </authorList>
    </citation>
    <scope>NUCLEOTIDE SEQUENCE [LARGE SCALE GENOMIC DNA]</scope>
    <source>
        <strain evidence="1">TK-2024</strain>
        <tissue evidence="1">Old leaves</tissue>
    </source>
</reference>
<evidence type="ECO:0000313" key="1">
    <source>
        <dbReference type="EMBL" id="KAK8593708.1"/>
    </source>
</evidence>
<proteinExistence type="predicted"/>
<protein>
    <submittedName>
        <fullName evidence="1">Uncharacterized protein</fullName>
    </submittedName>
</protein>
<dbReference type="Proteomes" id="UP001472677">
    <property type="component" value="Unassembled WGS sequence"/>
</dbReference>
<keyword evidence="2" id="KW-1185">Reference proteome</keyword>
<evidence type="ECO:0000313" key="2">
    <source>
        <dbReference type="Proteomes" id="UP001472677"/>
    </source>
</evidence>
<gene>
    <name evidence="1" type="ORF">V6N12_045783</name>
</gene>
<name>A0ABR2G478_9ROSI</name>